<evidence type="ECO:0000313" key="1">
    <source>
        <dbReference type="EMBL" id="KAI3680469.1"/>
    </source>
</evidence>
<reference evidence="1 2" key="2">
    <citation type="journal article" date="2022" name="Mol. Ecol. Resour.">
        <title>The genomes of chicory, endive, great burdock and yacon provide insights into Asteraceae paleo-polyploidization history and plant inulin production.</title>
        <authorList>
            <person name="Fan W."/>
            <person name="Wang S."/>
            <person name="Wang H."/>
            <person name="Wang A."/>
            <person name="Jiang F."/>
            <person name="Liu H."/>
            <person name="Zhao H."/>
            <person name="Xu D."/>
            <person name="Zhang Y."/>
        </authorList>
    </citation>
    <scope>NUCLEOTIDE SEQUENCE [LARGE SCALE GENOMIC DNA]</scope>
    <source>
        <strain evidence="2">cv. Niubang</strain>
    </source>
</reference>
<dbReference type="EMBL" id="CM042059">
    <property type="protein sequence ID" value="KAI3680469.1"/>
    <property type="molecule type" value="Genomic_DNA"/>
</dbReference>
<comment type="caution">
    <text evidence="1">The sequence shown here is derived from an EMBL/GenBank/DDBJ whole genome shotgun (WGS) entry which is preliminary data.</text>
</comment>
<gene>
    <name evidence="1" type="ORF">L6452_35240</name>
</gene>
<name>A0ACB8Y6Z8_ARCLA</name>
<organism evidence="1 2">
    <name type="scientific">Arctium lappa</name>
    <name type="common">Greater burdock</name>
    <name type="synonym">Lappa major</name>
    <dbReference type="NCBI Taxonomy" id="4217"/>
    <lineage>
        <taxon>Eukaryota</taxon>
        <taxon>Viridiplantae</taxon>
        <taxon>Streptophyta</taxon>
        <taxon>Embryophyta</taxon>
        <taxon>Tracheophyta</taxon>
        <taxon>Spermatophyta</taxon>
        <taxon>Magnoliopsida</taxon>
        <taxon>eudicotyledons</taxon>
        <taxon>Gunneridae</taxon>
        <taxon>Pentapetalae</taxon>
        <taxon>asterids</taxon>
        <taxon>campanulids</taxon>
        <taxon>Asterales</taxon>
        <taxon>Asteraceae</taxon>
        <taxon>Carduoideae</taxon>
        <taxon>Cardueae</taxon>
        <taxon>Arctiinae</taxon>
        <taxon>Arctium</taxon>
    </lineage>
</organism>
<proteinExistence type="predicted"/>
<accession>A0ACB8Y6Z8</accession>
<keyword evidence="2" id="KW-1185">Reference proteome</keyword>
<reference evidence="2" key="1">
    <citation type="journal article" date="2022" name="Mol. Ecol. Resour.">
        <title>The genomes of chicory, endive, great burdock and yacon provide insights into Asteraceae palaeo-polyploidization history and plant inulin production.</title>
        <authorList>
            <person name="Fan W."/>
            <person name="Wang S."/>
            <person name="Wang H."/>
            <person name="Wang A."/>
            <person name="Jiang F."/>
            <person name="Liu H."/>
            <person name="Zhao H."/>
            <person name="Xu D."/>
            <person name="Zhang Y."/>
        </authorList>
    </citation>
    <scope>NUCLEOTIDE SEQUENCE [LARGE SCALE GENOMIC DNA]</scope>
    <source>
        <strain evidence="2">cv. Niubang</strain>
    </source>
</reference>
<sequence>MYFVNGKNLKKFQEGIDDETAIKKSESRSVGSSPKNSGGQLNKIDFKSWDVQLDKHLSRVWSRDRDNKDVNTKKEEWEIDLAKLDIRNVIAHGTYGTVYRGVYDGQDVAECAFAYEKNGIELLKYLCFGLLLFFLLSFNLTNSDFDAKPMVMLLGQYSTGKTALINHLLKCNYADANIGPEPTDRFIVVMLLEHITFVDTSGVLSGEKQRTQINYDFTGVIKWFAEKCDLILLLFYPHKLDISDEFKRLTSSLRGQDDKIRVVLNKADQVDTQQLMRVYGALMCIVSIDVVTWKSTQHTRSDLCLHWHFRQVLGAYNIDKLEKLKPKMIRAMDDMLGYDIPHLLKNFRNPYDQK</sequence>
<evidence type="ECO:0000313" key="2">
    <source>
        <dbReference type="Proteomes" id="UP001055879"/>
    </source>
</evidence>
<protein>
    <submittedName>
        <fullName evidence="1">Uncharacterized protein</fullName>
    </submittedName>
</protein>
<dbReference type="Proteomes" id="UP001055879">
    <property type="component" value="Linkage Group LG13"/>
</dbReference>